<dbReference type="Proteomes" id="UP001323617">
    <property type="component" value="Unassembled WGS sequence"/>
</dbReference>
<evidence type="ECO:0000259" key="1">
    <source>
        <dbReference type="Pfam" id="PF20237"/>
    </source>
</evidence>
<dbReference type="InterPro" id="IPR046529">
    <property type="entry name" value="DUF6594"/>
</dbReference>
<dbReference type="Pfam" id="PF20237">
    <property type="entry name" value="DUF6594"/>
    <property type="match status" value="1"/>
</dbReference>
<evidence type="ECO:0000313" key="2">
    <source>
        <dbReference type="EMBL" id="KAK4683382.1"/>
    </source>
</evidence>
<dbReference type="PANTHER" id="PTHR34502">
    <property type="entry name" value="DUF6594 DOMAIN-CONTAINING PROTEIN-RELATED"/>
    <property type="match status" value="1"/>
</dbReference>
<gene>
    <name evidence="2" type="ORF">QC764_0028870</name>
</gene>
<reference evidence="2 3" key="1">
    <citation type="journal article" date="2023" name="bioRxiv">
        <title>High-quality genome assemblies of four members of thePodospora anserinaspecies complex.</title>
        <authorList>
            <person name="Ament-Velasquez S.L."/>
            <person name="Vogan A.A."/>
            <person name="Wallerman O."/>
            <person name="Hartmann F."/>
            <person name="Gautier V."/>
            <person name="Silar P."/>
            <person name="Giraud T."/>
            <person name="Johannesson H."/>
        </authorList>
    </citation>
    <scope>NUCLEOTIDE SEQUENCE [LARGE SCALE GENOMIC DNA]</scope>
    <source>
        <strain evidence="2 3">CBS 124.78</strain>
    </source>
</reference>
<sequence length="127" mass="14840">MESTRTPSIATNISTANQQCKTSTSILPSSMEGYSKTAHLMAQHEEFAIFRQFKQLNYLSLLHQQAEIIHLQDSLSHLVQRDATHPERSSYAKNWFCLSHGTDFESRQQWKKLKRLRKKLDKYNDNL</sequence>
<dbReference type="PANTHER" id="PTHR34502:SF5">
    <property type="entry name" value="DUF6594 DOMAIN-CONTAINING PROTEIN"/>
    <property type="match status" value="1"/>
</dbReference>
<dbReference type="RefSeq" id="XP_062806852.1">
    <property type="nucleotide sequence ID" value="XM_062940154.1"/>
</dbReference>
<name>A0ABR0ITG5_9PEZI</name>
<proteinExistence type="predicted"/>
<keyword evidence="3" id="KW-1185">Reference proteome</keyword>
<feature type="domain" description="DUF6594" evidence="1">
    <location>
        <begin position="34"/>
        <end position="125"/>
    </location>
</feature>
<protein>
    <recommendedName>
        <fullName evidence="1">DUF6594 domain-containing protein</fullName>
    </recommendedName>
</protein>
<accession>A0ABR0ITG5</accession>
<comment type="caution">
    <text evidence="2">The sequence shown here is derived from an EMBL/GenBank/DDBJ whole genome shotgun (WGS) entry which is preliminary data.</text>
</comment>
<organism evidence="2 3">
    <name type="scientific">Podospora pseudoanserina</name>
    <dbReference type="NCBI Taxonomy" id="2609844"/>
    <lineage>
        <taxon>Eukaryota</taxon>
        <taxon>Fungi</taxon>
        <taxon>Dikarya</taxon>
        <taxon>Ascomycota</taxon>
        <taxon>Pezizomycotina</taxon>
        <taxon>Sordariomycetes</taxon>
        <taxon>Sordariomycetidae</taxon>
        <taxon>Sordariales</taxon>
        <taxon>Podosporaceae</taxon>
        <taxon>Podospora</taxon>
    </lineage>
</organism>
<dbReference type="GeneID" id="87960659"/>
<dbReference type="EMBL" id="JAFFHC010000001">
    <property type="protein sequence ID" value="KAK4683382.1"/>
    <property type="molecule type" value="Genomic_DNA"/>
</dbReference>
<evidence type="ECO:0000313" key="3">
    <source>
        <dbReference type="Proteomes" id="UP001323617"/>
    </source>
</evidence>